<evidence type="ECO:0000313" key="3">
    <source>
        <dbReference type="EMBL" id="KCZ72366.1"/>
    </source>
</evidence>
<dbReference type="EMBL" id="JMIY01000002">
    <property type="protein sequence ID" value="KCZ72366.1"/>
    <property type="molecule type" value="Genomic_DNA"/>
</dbReference>
<keyword evidence="1" id="KW-0862">Zinc</keyword>
<evidence type="ECO:0000256" key="1">
    <source>
        <dbReference type="PROSITE-ProRule" id="PRU00325"/>
    </source>
</evidence>
<feature type="domain" description="SWIM-type" evidence="2">
    <location>
        <begin position="50"/>
        <end position="82"/>
    </location>
</feature>
<comment type="caution">
    <text evidence="3">The sequence shown here is derived from an EMBL/GenBank/DDBJ whole genome shotgun (WGS) entry which is preliminary data.</text>
</comment>
<protein>
    <recommendedName>
        <fullName evidence="2">SWIM-type domain-containing protein</fullName>
    </recommendedName>
</protein>
<gene>
    <name evidence="3" type="ORF">ANME2D_00793</name>
</gene>
<accession>A0A062UZL7</accession>
<proteinExistence type="predicted"/>
<dbReference type="RefSeq" id="WP_052368550.1">
    <property type="nucleotide sequence ID" value="NZ_JMIY01000002.1"/>
</dbReference>
<evidence type="ECO:0000313" key="4">
    <source>
        <dbReference type="Proteomes" id="UP000027153"/>
    </source>
</evidence>
<keyword evidence="1" id="KW-0863">Zinc-finger</keyword>
<dbReference type="AlphaFoldDB" id="A0A062UZL7"/>
<dbReference type="PROSITE" id="PS50966">
    <property type="entry name" value="ZF_SWIM"/>
    <property type="match status" value="1"/>
</dbReference>
<evidence type="ECO:0000259" key="2">
    <source>
        <dbReference type="PROSITE" id="PS50966"/>
    </source>
</evidence>
<dbReference type="InterPro" id="IPR007527">
    <property type="entry name" value="Znf_SWIM"/>
</dbReference>
<organism evidence="3 4">
    <name type="scientific">Candidatus Methanoperedens nitratireducens</name>
    <dbReference type="NCBI Taxonomy" id="1392998"/>
    <lineage>
        <taxon>Archaea</taxon>
        <taxon>Methanobacteriati</taxon>
        <taxon>Methanobacteriota</taxon>
        <taxon>Stenosarchaea group</taxon>
        <taxon>Methanomicrobia</taxon>
        <taxon>Methanosarcinales</taxon>
        <taxon>ANME-2 cluster</taxon>
        <taxon>Candidatus Methanoperedentaceae</taxon>
        <taxon>Candidatus Methanoperedens</taxon>
    </lineage>
</organism>
<sequence>MKSTKEKEIQRVYSKAIFERGFEYFKEGRVLNAIEFKEKLFGEVVGTVRYRTEVDLDGFESKCSCPYGRNCKHGVALLLQYFNGEYIDGDEIMKRLEGMDKEELGGVIEKLISMNPESLLYLGPYQTGKEKTSEKRIKSLDKEIRSRLRRVEYTYADADFVDDFAKFIKINEDALTKEHIFYILEFLIENSEEYGYFYDDYLDSYFGDAIFENLCDAFAKKELREEDFERLNELMDKDDYDMLDSFISRMVAAENAIRLKDFDGYINEFLDERSYIEFLVNCGLVEKARKLIETETYLDEESRFRLYLRIDRDDAVEFARKKRFYPSLMRYYHEIGAHDEAVGLFKEVVTDKQKKKQLKGDRYLYGDILDSIDKSEKKDEMDKVLRSLFEVCYSFKYYGLCVDAGIRLGDKGLMRKLIDKESSYYFDTESKIKLLEYLSEEYREEVEIELKELAESLIKEKNNYAYEKATECVFLLREMMDKEEWEEYVKALYGKHSRKINLWSRFKKRGVDLRMKKGVVGIEVRR</sequence>
<reference evidence="3 4" key="1">
    <citation type="journal article" date="2013" name="Nature">
        <title>Anaerobic oxidation of methane coupled to nitrate reduction in a novel archaeal lineage.</title>
        <authorList>
            <person name="Haroon M.F."/>
            <person name="Hu S."/>
            <person name="Shi Y."/>
            <person name="Imelfort M."/>
            <person name="Keller J."/>
            <person name="Hugenholtz P."/>
            <person name="Yuan Z."/>
            <person name="Tyson G.W."/>
        </authorList>
    </citation>
    <scope>NUCLEOTIDE SEQUENCE [LARGE SCALE GENOMIC DNA]</scope>
    <source>
        <strain evidence="3 4">ANME-2d</strain>
    </source>
</reference>
<dbReference type="Proteomes" id="UP000027153">
    <property type="component" value="Unassembled WGS sequence"/>
</dbReference>
<name>A0A062UZL7_9EURY</name>
<dbReference type="Pfam" id="PF04434">
    <property type="entry name" value="SWIM"/>
    <property type="match status" value="1"/>
</dbReference>
<keyword evidence="4" id="KW-1185">Reference proteome</keyword>
<dbReference type="GO" id="GO:0008270">
    <property type="term" value="F:zinc ion binding"/>
    <property type="evidence" value="ECO:0007669"/>
    <property type="project" value="UniProtKB-KW"/>
</dbReference>
<dbReference type="OrthoDB" id="41163at2157"/>
<keyword evidence="1" id="KW-0479">Metal-binding</keyword>